<dbReference type="NCBIfam" id="TIGR01272">
    <property type="entry name" value="gluP"/>
    <property type="match status" value="1"/>
</dbReference>
<dbReference type="SUPFAM" id="SSF103473">
    <property type="entry name" value="MFS general substrate transporter"/>
    <property type="match status" value="1"/>
</dbReference>
<feature type="transmembrane region" description="Helical" evidence="8">
    <location>
        <begin position="287"/>
        <end position="307"/>
    </location>
</feature>
<feature type="transmembrane region" description="Helical" evidence="8">
    <location>
        <begin position="108"/>
        <end position="126"/>
    </location>
</feature>
<dbReference type="Gene3D" id="1.20.1250.20">
    <property type="entry name" value="MFS general substrate transporter like domains"/>
    <property type="match status" value="2"/>
</dbReference>
<evidence type="ECO:0000256" key="2">
    <source>
        <dbReference type="ARBA" id="ARBA00004429"/>
    </source>
</evidence>
<evidence type="ECO:0000256" key="4">
    <source>
        <dbReference type="ARBA" id="ARBA00022475"/>
    </source>
</evidence>
<evidence type="ECO:0000256" key="3">
    <source>
        <dbReference type="ARBA" id="ARBA00009120"/>
    </source>
</evidence>
<evidence type="ECO:0000256" key="7">
    <source>
        <dbReference type="ARBA" id="ARBA00023136"/>
    </source>
</evidence>
<gene>
    <name evidence="9" type="primary">gluP</name>
    <name evidence="9" type="ORF">HLH35_08500</name>
</gene>
<dbReference type="EMBL" id="JABEQE010000006">
    <property type="protein sequence ID" value="MBB2172161.1"/>
    <property type="molecule type" value="Genomic_DNA"/>
</dbReference>
<feature type="transmembrane region" description="Helical" evidence="8">
    <location>
        <begin position="12"/>
        <end position="33"/>
    </location>
</feature>
<dbReference type="PANTHER" id="PTHR43702:SF12">
    <property type="entry name" value="N-ACETYL GLUCOSAMINE TRANSPORTER NAGP"/>
    <property type="match status" value="1"/>
</dbReference>
<evidence type="ECO:0000256" key="6">
    <source>
        <dbReference type="ARBA" id="ARBA00022989"/>
    </source>
</evidence>
<evidence type="ECO:0000313" key="10">
    <source>
        <dbReference type="Proteomes" id="UP000577891"/>
    </source>
</evidence>
<dbReference type="InterPro" id="IPR050375">
    <property type="entry name" value="MFS_TsgA-like"/>
</dbReference>
<comment type="function">
    <text evidence="1">Intake of glucose and galactose.</text>
</comment>
<keyword evidence="6 8" id="KW-1133">Transmembrane helix</keyword>
<dbReference type="GO" id="GO:0005886">
    <property type="term" value="C:plasma membrane"/>
    <property type="evidence" value="ECO:0007669"/>
    <property type="project" value="UniProtKB-SubCell"/>
</dbReference>
<feature type="transmembrane region" description="Helical" evidence="8">
    <location>
        <begin position="85"/>
        <end position="102"/>
    </location>
</feature>
<dbReference type="PANTHER" id="PTHR43702">
    <property type="entry name" value="L-FUCOSE-PROTON SYMPORTER"/>
    <property type="match status" value="1"/>
</dbReference>
<organism evidence="9 10">
    <name type="scientific">Gluconacetobacter asukensis</name>
    <dbReference type="NCBI Taxonomy" id="1017181"/>
    <lineage>
        <taxon>Bacteria</taxon>
        <taxon>Pseudomonadati</taxon>
        <taxon>Pseudomonadota</taxon>
        <taxon>Alphaproteobacteria</taxon>
        <taxon>Acetobacterales</taxon>
        <taxon>Acetobacteraceae</taxon>
        <taxon>Gluconacetobacter</taxon>
    </lineage>
</organism>
<keyword evidence="10" id="KW-1185">Reference proteome</keyword>
<keyword evidence="4" id="KW-1003">Cell membrane</keyword>
<dbReference type="InterPro" id="IPR011701">
    <property type="entry name" value="MFS"/>
</dbReference>
<feature type="transmembrane region" description="Helical" evidence="8">
    <location>
        <begin position="319"/>
        <end position="338"/>
    </location>
</feature>
<comment type="caution">
    <text evidence="9">The sequence shown here is derived from an EMBL/GenBank/DDBJ whole genome shotgun (WGS) entry which is preliminary data.</text>
</comment>
<dbReference type="GO" id="GO:0055056">
    <property type="term" value="F:D-glucose transmembrane transporter activity"/>
    <property type="evidence" value="ECO:0007669"/>
    <property type="project" value="InterPro"/>
</dbReference>
<comment type="similarity">
    <text evidence="3">Belongs to the major facilitator superfamily. FHS transporter (TC 2.A.1.7) family.</text>
</comment>
<sequence length="432" mass="45970">MTRHQPPPRGPAGDFGWAPLAIIAGLFFVIGFVTWLNGPLISFVQVAFSLDDVGAFFIPLVFYLSYFLFALPSSAVARRMGLKRGLALALLVMAVGSALFGQFVASRWYAGALAGLLVLGAGLALLQVTANPYVSLLGPPARAAQRIAIMGICNKFAGILAPVALAVLAMRDIGGVAQRARAASDPMAREAILVGFVRAIYWPYMGMAAVLVAMSAAIVLSPLPDLDVPSLPPSRRAEAGWKAYVLQPHLLAGIGAMFLYVGVEVMAGDAIGTYGRGLGLPLDQTRFFTALTLAAMMLGYLGGLLAVPRLLRQERCMELSCLAGCVLTVLAWATHGYVSVLCVALLGLSNAMIMPALFPIAIRDAGAFTPLASALLVMAFCGGAVMPQFYVWLKPVVGFQRLFAMLVLPSYLAILFYSRHFGRERLPIAEES</sequence>
<dbReference type="RefSeq" id="WP_182978744.1">
    <property type="nucleotide sequence ID" value="NZ_BAABGB010000025.1"/>
</dbReference>
<feature type="transmembrane region" description="Helical" evidence="8">
    <location>
        <begin position="53"/>
        <end position="73"/>
    </location>
</feature>
<dbReference type="Pfam" id="PF07690">
    <property type="entry name" value="MFS_1"/>
    <property type="match status" value="1"/>
</dbReference>
<proteinExistence type="inferred from homology"/>
<dbReference type="GO" id="GO:0005354">
    <property type="term" value="F:galactose transmembrane transporter activity"/>
    <property type="evidence" value="ECO:0007669"/>
    <property type="project" value="InterPro"/>
</dbReference>
<accession>A0A7W4J003</accession>
<dbReference type="InterPro" id="IPR005964">
    <property type="entry name" value="Glc/Gal_transptr_bac"/>
</dbReference>
<evidence type="ECO:0000313" key="9">
    <source>
        <dbReference type="EMBL" id="MBB2172161.1"/>
    </source>
</evidence>
<reference evidence="9 10" key="1">
    <citation type="submission" date="2020-04" db="EMBL/GenBank/DDBJ databases">
        <title>Description of novel Gluconacetobacter.</title>
        <authorList>
            <person name="Sombolestani A."/>
        </authorList>
    </citation>
    <scope>NUCLEOTIDE SEQUENCE [LARGE SCALE GENOMIC DNA]</scope>
    <source>
        <strain evidence="9 10">LMG 27724</strain>
    </source>
</reference>
<comment type="subcellular location">
    <subcellularLocation>
        <location evidence="2">Cell inner membrane</location>
        <topology evidence="2">Multi-pass membrane protein</topology>
    </subcellularLocation>
</comment>
<name>A0A7W4J003_9PROT</name>
<evidence type="ECO:0000256" key="5">
    <source>
        <dbReference type="ARBA" id="ARBA00022692"/>
    </source>
</evidence>
<protein>
    <submittedName>
        <fullName evidence="9">Glucose/galactose MFS transporter</fullName>
    </submittedName>
</protein>
<feature type="transmembrane region" description="Helical" evidence="8">
    <location>
        <begin position="399"/>
        <end position="417"/>
    </location>
</feature>
<dbReference type="InterPro" id="IPR036259">
    <property type="entry name" value="MFS_trans_sf"/>
</dbReference>
<dbReference type="AlphaFoldDB" id="A0A7W4J003"/>
<feature type="transmembrane region" description="Helical" evidence="8">
    <location>
        <begin position="201"/>
        <end position="223"/>
    </location>
</feature>
<dbReference type="GO" id="GO:1904659">
    <property type="term" value="P:D-glucose transmembrane transport"/>
    <property type="evidence" value="ECO:0007669"/>
    <property type="project" value="InterPro"/>
</dbReference>
<keyword evidence="7 8" id="KW-0472">Membrane</keyword>
<feature type="transmembrane region" description="Helical" evidence="8">
    <location>
        <begin position="374"/>
        <end position="393"/>
    </location>
</feature>
<evidence type="ECO:0000256" key="1">
    <source>
        <dbReference type="ARBA" id="ARBA00003321"/>
    </source>
</evidence>
<keyword evidence="5 8" id="KW-0812">Transmembrane</keyword>
<feature type="transmembrane region" description="Helical" evidence="8">
    <location>
        <begin position="344"/>
        <end position="362"/>
    </location>
</feature>
<evidence type="ECO:0000256" key="8">
    <source>
        <dbReference type="SAM" id="Phobius"/>
    </source>
</evidence>
<feature type="transmembrane region" description="Helical" evidence="8">
    <location>
        <begin position="147"/>
        <end position="170"/>
    </location>
</feature>
<dbReference type="Proteomes" id="UP000577891">
    <property type="component" value="Unassembled WGS sequence"/>
</dbReference>
<feature type="transmembrane region" description="Helical" evidence="8">
    <location>
        <begin position="244"/>
        <end position="267"/>
    </location>
</feature>